<evidence type="ECO:0000313" key="1">
    <source>
        <dbReference type="EMBL" id="KAH7932770.1"/>
    </source>
</evidence>
<accession>A0ACB8C0D5</accession>
<gene>
    <name evidence="1" type="ORF">HPB49_002421</name>
</gene>
<protein>
    <submittedName>
        <fullName evidence="1">Uncharacterized protein</fullName>
    </submittedName>
</protein>
<name>A0ACB8C0D5_DERSI</name>
<dbReference type="EMBL" id="CM023478">
    <property type="protein sequence ID" value="KAH7932770.1"/>
    <property type="molecule type" value="Genomic_DNA"/>
</dbReference>
<reference evidence="1" key="1">
    <citation type="submission" date="2020-05" db="EMBL/GenBank/DDBJ databases">
        <title>Large-scale comparative analyses of tick genomes elucidate their genetic diversity and vector capacities.</title>
        <authorList>
            <person name="Jia N."/>
            <person name="Wang J."/>
            <person name="Shi W."/>
            <person name="Du L."/>
            <person name="Sun Y."/>
            <person name="Zhan W."/>
            <person name="Jiang J."/>
            <person name="Wang Q."/>
            <person name="Zhang B."/>
            <person name="Ji P."/>
            <person name="Sakyi L.B."/>
            <person name="Cui X."/>
            <person name="Yuan T."/>
            <person name="Jiang B."/>
            <person name="Yang W."/>
            <person name="Lam T.T.-Y."/>
            <person name="Chang Q."/>
            <person name="Ding S."/>
            <person name="Wang X."/>
            <person name="Zhu J."/>
            <person name="Ruan X."/>
            <person name="Zhao L."/>
            <person name="Wei J."/>
            <person name="Que T."/>
            <person name="Du C."/>
            <person name="Cheng J."/>
            <person name="Dai P."/>
            <person name="Han X."/>
            <person name="Huang E."/>
            <person name="Gao Y."/>
            <person name="Liu J."/>
            <person name="Shao H."/>
            <person name="Ye R."/>
            <person name="Li L."/>
            <person name="Wei W."/>
            <person name="Wang X."/>
            <person name="Wang C."/>
            <person name="Yang T."/>
            <person name="Huo Q."/>
            <person name="Li W."/>
            <person name="Guo W."/>
            <person name="Chen H."/>
            <person name="Zhou L."/>
            <person name="Ni X."/>
            <person name="Tian J."/>
            <person name="Zhou Y."/>
            <person name="Sheng Y."/>
            <person name="Liu T."/>
            <person name="Pan Y."/>
            <person name="Xia L."/>
            <person name="Li J."/>
            <person name="Zhao F."/>
            <person name="Cao W."/>
        </authorList>
    </citation>
    <scope>NUCLEOTIDE SEQUENCE</scope>
    <source>
        <strain evidence="1">Dsil-2018</strain>
    </source>
</reference>
<organism evidence="1 2">
    <name type="scientific">Dermacentor silvarum</name>
    <name type="common">Tick</name>
    <dbReference type="NCBI Taxonomy" id="543639"/>
    <lineage>
        <taxon>Eukaryota</taxon>
        <taxon>Metazoa</taxon>
        <taxon>Ecdysozoa</taxon>
        <taxon>Arthropoda</taxon>
        <taxon>Chelicerata</taxon>
        <taxon>Arachnida</taxon>
        <taxon>Acari</taxon>
        <taxon>Parasitiformes</taxon>
        <taxon>Ixodida</taxon>
        <taxon>Ixodoidea</taxon>
        <taxon>Ixodidae</taxon>
        <taxon>Rhipicephalinae</taxon>
        <taxon>Dermacentor</taxon>
    </lineage>
</organism>
<keyword evidence="2" id="KW-1185">Reference proteome</keyword>
<proteinExistence type="predicted"/>
<comment type="caution">
    <text evidence="1">The sequence shown here is derived from an EMBL/GenBank/DDBJ whole genome shotgun (WGS) entry which is preliminary data.</text>
</comment>
<sequence>MRTLVPAWLAHVGPNVTDSTVEYEPDERHADREHASQLLGAIEVHLQHDDDVGTPPMSDVSAYAWQALWPTDGQFALFSDRQLVRLYFHFVLRKARFVIAKAGFGQAQYVAERKTLFVPLGLLGLLLNVSAVIEPVLVPALGREVMRVLMPTSRGPYVWRSLNERRLQALVNCVASGLDTDDEKEARALASQATLESALLEPLMVLYKRRLHEELGRGVRLHSSYSNAELFFVLWATNHCGERDAETIVNGALRNSALFARAFQCSVNQAMWSGHRCSFWR</sequence>
<dbReference type="Proteomes" id="UP000821865">
    <property type="component" value="Chromosome 9"/>
</dbReference>
<evidence type="ECO:0000313" key="2">
    <source>
        <dbReference type="Proteomes" id="UP000821865"/>
    </source>
</evidence>